<dbReference type="Ensembl" id="ENSAOCT00000070485.1">
    <property type="protein sequence ID" value="ENSAOCP00000045550.1"/>
    <property type="gene ID" value="ENSAOCG00000028293.1"/>
</dbReference>
<accession>A0AAQ5Y1S9</accession>
<dbReference type="AlphaFoldDB" id="A0AAQ5Y1S9"/>
<dbReference type="InterPro" id="IPR045860">
    <property type="entry name" value="Snake_toxin-like_sf"/>
</dbReference>
<protein>
    <recommendedName>
        <fullName evidence="3">UPAR/Ly6 domain-containing protein</fullName>
    </recommendedName>
</protein>
<dbReference type="Proteomes" id="UP001501940">
    <property type="component" value="Chromosome 15"/>
</dbReference>
<keyword evidence="2" id="KW-1185">Reference proteome</keyword>
<reference evidence="1" key="3">
    <citation type="submission" date="2025-09" db="UniProtKB">
        <authorList>
            <consortium name="Ensembl"/>
        </authorList>
    </citation>
    <scope>IDENTIFICATION</scope>
</reference>
<dbReference type="GeneTree" id="ENSGT00940000177553"/>
<evidence type="ECO:0008006" key="3">
    <source>
        <dbReference type="Google" id="ProtNLM"/>
    </source>
</evidence>
<reference evidence="1" key="2">
    <citation type="submission" date="2025-08" db="UniProtKB">
        <authorList>
            <consortium name="Ensembl"/>
        </authorList>
    </citation>
    <scope>IDENTIFICATION</scope>
</reference>
<dbReference type="SUPFAM" id="SSF57302">
    <property type="entry name" value="Snake toxin-like"/>
    <property type="match status" value="1"/>
</dbReference>
<evidence type="ECO:0000313" key="2">
    <source>
        <dbReference type="Proteomes" id="UP001501940"/>
    </source>
</evidence>
<sequence>SLKCCSFLLSVDLKPKLPSHFHVFPVSVLPEFNATGPLSLHTRGCLDSDLCGATLTGTILGAGYTSSFVCCNTTLCNGATTVQLPLTVALCTAILSSMWGFWEM</sequence>
<evidence type="ECO:0000313" key="1">
    <source>
        <dbReference type="Ensembl" id="ENSAOCP00000045550.1"/>
    </source>
</evidence>
<name>A0AAQ5Y1S9_AMPOC</name>
<reference evidence="1 2" key="1">
    <citation type="submission" date="2022-01" db="EMBL/GenBank/DDBJ databases">
        <title>A chromosome-scale genome assembly of the false clownfish, Amphiprion ocellaris.</title>
        <authorList>
            <person name="Ryu T."/>
        </authorList>
    </citation>
    <scope>NUCLEOTIDE SEQUENCE [LARGE SCALE GENOMIC DNA]</scope>
</reference>
<dbReference type="Gene3D" id="2.10.60.10">
    <property type="entry name" value="CD59"/>
    <property type="match status" value="1"/>
</dbReference>
<organism evidence="1 2">
    <name type="scientific">Amphiprion ocellaris</name>
    <name type="common">Clown anemonefish</name>
    <dbReference type="NCBI Taxonomy" id="80972"/>
    <lineage>
        <taxon>Eukaryota</taxon>
        <taxon>Metazoa</taxon>
        <taxon>Chordata</taxon>
        <taxon>Craniata</taxon>
        <taxon>Vertebrata</taxon>
        <taxon>Euteleostomi</taxon>
        <taxon>Actinopterygii</taxon>
        <taxon>Neopterygii</taxon>
        <taxon>Teleostei</taxon>
        <taxon>Neoteleostei</taxon>
        <taxon>Acanthomorphata</taxon>
        <taxon>Ovalentaria</taxon>
        <taxon>Pomacentridae</taxon>
        <taxon>Amphiprion</taxon>
    </lineage>
</organism>
<proteinExistence type="predicted"/>